<keyword evidence="8" id="KW-1015">Disulfide bond</keyword>
<dbReference type="GO" id="GO:0046872">
    <property type="term" value="F:metal ion binding"/>
    <property type="evidence" value="ECO:0007669"/>
    <property type="project" value="UniProtKB-KW"/>
</dbReference>
<dbReference type="CDD" id="cd04275">
    <property type="entry name" value="ZnMc_pappalysin_like"/>
    <property type="match status" value="1"/>
</dbReference>
<gene>
    <name evidence="11" type="ORF">G7043_45025</name>
</gene>
<keyword evidence="3" id="KW-0479">Metal-binding</keyword>
<dbReference type="EMBL" id="JAAMPJ010000019">
    <property type="protein sequence ID" value="NGY66073.1"/>
    <property type="molecule type" value="Genomic_DNA"/>
</dbReference>
<dbReference type="RefSeq" id="WP_166055444.1">
    <property type="nucleotide sequence ID" value="NZ_JAAMPJ010000019.1"/>
</dbReference>
<feature type="domain" description="Peptidase M43 pregnancy-associated plasma-A" evidence="10">
    <location>
        <begin position="197"/>
        <end position="313"/>
    </location>
</feature>
<feature type="chain" id="PRO_5038887763" evidence="9">
    <location>
        <begin position="33"/>
        <end position="322"/>
    </location>
</feature>
<evidence type="ECO:0000256" key="9">
    <source>
        <dbReference type="SAM" id="SignalP"/>
    </source>
</evidence>
<dbReference type="InterPro" id="IPR008754">
    <property type="entry name" value="Peptidase_M43"/>
</dbReference>
<dbReference type="PANTHER" id="PTHR47466">
    <property type="match status" value="1"/>
</dbReference>
<dbReference type="GO" id="GO:0008237">
    <property type="term" value="F:metallopeptidase activity"/>
    <property type="evidence" value="ECO:0007669"/>
    <property type="project" value="UniProtKB-KW"/>
</dbReference>
<reference evidence="11 12" key="1">
    <citation type="submission" date="2020-03" db="EMBL/GenBank/DDBJ databases">
        <title>Isolation and identification of active actinomycetes.</title>
        <authorList>
            <person name="Sun X."/>
        </authorList>
    </citation>
    <scope>NUCLEOTIDE SEQUENCE [LARGE SCALE GENOMIC DNA]</scope>
    <source>
        <strain evidence="11 12">NEAU-D13</strain>
    </source>
</reference>
<evidence type="ECO:0000313" key="11">
    <source>
        <dbReference type="EMBL" id="NGY66073.1"/>
    </source>
</evidence>
<evidence type="ECO:0000256" key="5">
    <source>
        <dbReference type="ARBA" id="ARBA00022801"/>
    </source>
</evidence>
<keyword evidence="2 11" id="KW-0645">Protease</keyword>
<evidence type="ECO:0000313" key="12">
    <source>
        <dbReference type="Proteomes" id="UP000481360"/>
    </source>
</evidence>
<keyword evidence="5" id="KW-0378">Hydrolase</keyword>
<comment type="similarity">
    <text evidence="1">Belongs to the peptidase M43B family.</text>
</comment>
<dbReference type="Pfam" id="PF05572">
    <property type="entry name" value="Peptidase_M43"/>
    <property type="match status" value="1"/>
</dbReference>
<feature type="signal peptide" evidence="9">
    <location>
        <begin position="1"/>
        <end position="32"/>
    </location>
</feature>
<keyword evidence="12" id="KW-1185">Reference proteome</keyword>
<evidence type="ECO:0000259" key="10">
    <source>
        <dbReference type="Pfam" id="PF05572"/>
    </source>
</evidence>
<dbReference type="Proteomes" id="UP000481360">
    <property type="component" value="Unassembled WGS sequence"/>
</dbReference>
<proteinExistence type="inferred from homology"/>
<keyword evidence="6" id="KW-0862">Zinc</keyword>
<name>A0A7C9VWT0_9PSEU</name>
<accession>A0A7C9VWT0</accession>
<comment type="caution">
    <text evidence="11">The sequence shown here is derived from an EMBL/GenBank/DDBJ whole genome shotgun (WGS) entry which is preliminary data.</text>
</comment>
<dbReference type="AlphaFoldDB" id="A0A7C9VWT0"/>
<dbReference type="GO" id="GO:0006508">
    <property type="term" value="P:proteolysis"/>
    <property type="evidence" value="ECO:0007669"/>
    <property type="project" value="UniProtKB-KW"/>
</dbReference>
<evidence type="ECO:0000256" key="4">
    <source>
        <dbReference type="ARBA" id="ARBA00022729"/>
    </source>
</evidence>
<evidence type="ECO:0000256" key="6">
    <source>
        <dbReference type="ARBA" id="ARBA00022833"/>
    </source>
</evidence>
<organism evidence="11 12">
    <name type="scientific">Lentzea alba</name>
    <dbReference type="NCBI Taxonomy" id="2714351"/>
    <lineage>
        <taxon>Bacteria</taxon>
        <taxon>Bacillati</taxon>
        <taxon>Actinomycetota</taxon>
        <taxon>Actinomycetes</taxon>
        <taxon>Pseudonocardiales</taxon>
        <taxon>Pseudonocardiaceae</taxon>
        <taxon>Lentzea</taxon>
    </lineage>
</organism>
<dbReference type="SUPFAM" id="SSF55486">
    <property type="entry name" value="Metalloproteases ('zincins'), catalytic domain"/>
    <property type="match status" value="1"/>
</dbReference>
<dbReference type="InterPro" id="IPR024079">
    <property type="entry name" value="MetalloPept_cat_dom_sf"/>
</dbReference>
<evidence type="ECO:0000256" key="2">
    <source>
        <dbReference type="ARBA" id="ARBA00022670"/>
    </source>
</evidence>
<dbReference type="PANTHER" id="PTHR47466:SF1">
    <property type="entry name" value="METALLOPROTEASE MEP1 (AFU_ORTHOLOGUE AFUA_1G07730)-RELATED"/>
    <property type="match status" value="1"/>
</dbReference>
<evidence type="ECO:0000256" key="1">
    <source>
        <dbReference type="ARBA" id="ARBA00008721"/>
    </source>
</evidence>
<evidence type="ECO:0000256" key="8">
    <source>
        <dbReference type="ARBA" id="ARBA00023157"/>
    </source>
</evidence>
<keyword evidence="7 11" id="KW-0482">Metalloprotease</keyword>
<protein>
    <submittedName>
        <fullName evidence="11">Zinc metalloprotease</fullName>
    </submittedName>
</protein>
<keyword evidence="4 9" id="KW-0732">Signal</keyword>
<evidence type="ECO:0000256" key="3">
    <source>
        <dbReference type="ARBA" id="ARBA00022723"/>
    </source>
</evidence>
<dbReference type="Gene3D" id="3.40.390.10">
    <property type="entry name" value="Collagenase (Catalytic Domain)"/>
    <property type="match status" value="1"/>
</dbReference>
<evidence type="ECO:0000256" key="7">
    <source>
        <dbReference type="ARBA" id="ARBA00023049"/>
    </source>
</evidence>
<sequence>MFQARKRVHAALTAGLLAAGAITLLGGAPATAVNTASTECVDDHGHSAAARGKPGVKGHDSNELSAAQVAEMNADLAKKVLEANQRSRVAAAAAGGTIPVVFHIVSNTSGTGTMTDATVAKQIKVLNDGFAGVESSAAAKTGFTFVLQQTKRHTNNTWFNGAGNDGSAAERSMKTQTRVGTASTLNIWSVDMPDGLGYATFPNSYRSQPKLDGVVINYQSVPGGAATNFNLGKTVTHEVGHWMGLYHTFQGGCTTTNDSVADTPAQTDPTSGCPTGADTCALPGLDPIHNYMDYSYDNCYNQFTPGQNTRMQSAWTAYRSGK</sequence>